<gene>
    <name evidence="1" type="ORF">E5358_13125</name>
</gene>
<organism evidence="1 2">
    <name type="scientific">Palleniella muris</name>
    <dbReference type="NCBI Taxonomy" id="3038145"/>
    <lineage>
        <taxon>Bacteria</taxon>
        <taxon>Pseudomonadati</taxon>
        <taxon>Bacteroidota</taxon>
        <taxon>Bacteroidia</taxon>
        <taxon>Bacteroidales</taxon>
        <taxon>Prevotellaceae</taxon>
        <taxon>Palleniella</taxon>
    </lineage>
</organism>
<protein>
    <submittedName>
        <fullName evidence="1">AraC family transcriptional regulator</fullName>
    </submittedName>
</protein>
<dbReference type="EMBL" id="SRZC01000027">
    <property type="protein sequence ID" value="TGX80294.1"/>
    <property type="molecule type" value="Genomic_DNA"/>
</dbReference>
<dbReference type="Proteomes" id="UP000308886">
    <property type="component" value="Unassembled WGS sequence"/>
</dbReference>
<sequence>MTTPNAEINISDFVVLNFGFARTIHQWENRDISSPFLRIYYVRKGRAVLHLPEKDLEAVAGNIYMVPNYMPHSYDCDPGFEFYYLFFLVSNRNTADMFDTYTFPTTVQGNHATELLFENYCNLYPQLNLPTITAEAFDKHPSYHSYIKAYMKMADYEKMQLHGFVEILMSYFVKHAEARLIVKDERIGRLLGYVMEHISEAITVKDLADRACLTESHLVRTFRQGMGVTPLQYVIKKKIQHAQTLLLSTDKSVQEIGRAVGFRDTSYFIRLFKKNIGFAPQEYRNGLIG</sequence>
<evidence type="ECO:0000313" key="2">
    <source>
        <dbReference type="Proteomes" id="UP000308886"/>
    </source>
</evidence>
<evidence type="ECO:0000313" key="1">
    <source>
        <dbReference type="EMBL" id="TGX80294.1"/>
    </source>
</evidence>
<proteinExistence type="predicted"/>
<accession>A0AC61QNK9</accession>
<comment type="caution">
    <text evidence="1">The sequence shown here is derived from an EMBL/GenBank/DDBJ whole genome shotgun (WGS) entry which is preliminary data.</text>
</comment>
<keyword evidence="2" id="KW-1185">Reference proteome</keyword>
<reference evidence="1" key="1">
    <citation type="submission" date="2019-04" db="EMBL/GenBank/DDBJ databases">
        <title>Microbes associate with the intestines of laboratory mice.</title>
        <authorList>
            <person name="Navarre W."/>
            <person name="Wong E."/>
            <person name="Huang K."/>
            <person name="Tropini C."/>
            <person name="Ng K."/>
            <person name="Yu B."/>
        </authorList>
    </citation>
    <scope>NUCLEOTIDE SEQUENCE</scope>
    <source>
        <strain evidence="1">NM73_A23</strain>
    </source>
</reference>
<name>A0AC61QNK9_9BACT</name>